<evidence type="ECO:0000313" key="6">
    <source>
        <dbReference type="Proteomes" id="UP000003163"/>
    </source>
</evidence>
<dbReference type="PANTHER" id="PTHR23389">
    <property type="entry name" value="CHROMOSOME TRANSMISSION FIDELITY FACTOR 18"/>
    <property type="match status" value="1"/>
</dbReference>
<keyword evidence="3" id="KW-0067">ATP-binding</keyword>
<evidence type="ECO:0000259" key="4">
    <source>
        <dbReference type="SMART" id="SM00382"/>
    </source>
</evidence>
<dbReference type="STRING" id="1003232.J9DKG9"/>
<name>J9DKG9_EDHAE</name>
<dbReference type="Pfam" id="PF00004">
    <property type="entry name" value="AAA"/>
    <property type="match status" value="1"/>
</dbReference>
<dbReference type="InParanoid" id="J9DKG9"/>
<dbReference type="InterPro" id="IPR003959">
    <property type="entry name" value="ATPase_AAA_core"/>
</dbReference>
<dbReference type="CDD" id="cd00009">
    <property type="entry name" value="AAA"/>
    <property type="match status" value="1"/>
</dbReference>
<keyword evidence="1" id="KW-0235">DNA replication</keyword>
<dbReference type="GO" id="GO:0006260">
    <property type="term" value="P:DNA replication"/>
    <property type="evidence" value="ECO:0007669"/>
    <property type="project" value="UniProtKB-KW"/>
</dbReference>
<reference evidence="5 6" key="1">
    <citation type="submission" date="2011-08" db="EMBL/GenBank/DDBJ databases">
        <authorList>
            <person name="Liu Z.J."/>
            <person name="Shi F.L."/>
            <person name="Lu J.Q."/>
            <person name="Li M."/>
            <person name="Wang Z.L."/>
        </authorList>
    </citation>
    <scope>NUCLEOTIDE SEQUENCE [LARGE SCALE GENOMIC DNA]</scope>
    <source>
        <strain evidence="5 6">USNM 41457</strain>
    </source>
</reference>
<dbReference type="SMART" id="SM00382">
    <property type="entry name" value="AAA"/>
    <property type="match status" value="1"/>
</dbReference>
<dbReference type="EMBL" id="AFBI03000106">
    <property type="protein sequence ID" value="EJW01882.1"/>
    <property type="molecule type" value="Genomic_DNA"/>
</dbReference>
<dbReference type="InterPro" id="IPR027417">
    <property type="entry name" value="P-loop_NTPase"/>
</dbReference>
<evidence type="ECO:0000313" key="5">
    <source>
        <dbReference type="EMBL" id="EJW01882.1"/>
    </source>
</evidence>
<dbReference type="HOGENOM" id="CLU_717679_0_0_1"/>
<evidence type="ECO:0000256" key="2">
    <source>
        <dbReference type="ARBA" id="ARBA00022741"/>
    </source>
</evidence>
<dbReference type="Gene3D" id="1.10.8.60">
    <property type="match status" value="1"/>
</dbReference>
<feature type="domain" description="AAA+ ATPase" evidence="4">
    <location>
        <begin position="40"/>
        <end position="176"/>
    </location>
</feature>
<dbReference type="Pfam" id="PF25361">
    <property type="entry name" value="AAA_lid_RFC1"/>
    <property type="match status" value="1"/>
</dbReference>
<proteinExistence type="predicted"/>
<dbReference type="InterPro" id="IPR047854">
    <property type="entry name" value="RFC_lid"/>
</dbReference>
<dbReference type="PANTHER" id="PTHR23389:SF6">
    <property type="entry name" value="REPLICATION FACTOR C SUBUNIT 1"/>
    <property type="match status" value="1"/>
</dbReference>
<protein>
    <recommendedName>
        <fullName evidence="4">AAA+ ATPase domain-containing protein</fullName>
    </recommendedName>
</protein>
<dbReference type="Gene3D" id="3.40.50.300">
    <property type="entry name" value="P-loop containing nucleotide triphosphate hydrolases"/>
    <property type="match status" value="1"/>
</dbReference>
<keyword evidence="2" id="KW-0547">Nucleotide-binding</keyword>
<comment type="caution">
    <text evidence="5">The sequence shown here is derived from an EMBL/GenBank/DDBJ whole genome shotgun (WGS) entry which is preliminary data.</text>
</comment>
<dbReference type="AlphaFoldDB" id="J9DKG9"/>
<reference evidence="6" key="2">
    <citation type="submission" date="2015-07" db="EMBL/GenBank/DDBJ databases">
        <title>Contrasting host-pathogen interactions and genome evolution in two generalist and specialist microsporidian pathogens of mosquitoes.</title>
        <authorList>
            <consortium name="The Broad Institute Genomics Platform"/>
            <consortium name="The Broad Institute Genome Sequencing Center for Infectious Disease"/>
            <person name="Cuomo C.A."/>
            <person name="Sanscrainte N.D."/>
            <person name="Goldberg J.M."/>
            <person name="Heiman D."/>
            <person name="Young S."/>
            <person name="Zeng Q."/>
            <person name="Becnel J.J."/>
            <person name="Birren B.W."/>
        </authorList>
    </citation>
    <scope>NUCLEOTIDE SEQUENCE [LARGE SCALE GENOMIC DNA]</scope>
    <source>
        <strain evidence="6">USNM 41457</strain>
    </source>
</reference>
<dbReference type="InterPro" id="IPR003593">
    <property type="entry name" value="AAA+_ATPase"/>
</dbReference>
<dbReference type="GO" id="GO:0005524">
    <property type="term" value="F:ATP binding"/>
    <property type="evidence" value="ECO:0007669"/>
    <property type="project" value="UniProtKB-KW"/>
</dbReference>
<dbReference type="Proteomes" id="UP000003163">
    <property type="component" value="Unassembled WGS sequence"/>
</dbReference>
<dbReference type="GO" id="GO:0016887">
    <property type="term" value="F:ATP hydrolysis activity"/>
    <property type="evidence" value="ECO:0007669"/>
    <property type="project" value="InterPro"/>
</dbReference>
<dbReference type="SUPFAM" id="SSF52540">
    <property type="entry name" value="P-loop containing nucleoside triphosphate hydrolases"/>
    <property type="match status" value="1"/>
</dbReference>
<organism evidence="5 6">
    <name type="scientific">Edhazardia aedis (strain USNM 41457)</name>
    <name type="common">Microsporidian parasite</name>
    <dbReference type="NCBI Taxonomy" id="1003232"/>
    <lineage>
        <taxon>Eukaryota</taxon>
        <taxon>Fungi</taxon>
        <taxon>Fungi incertae sedis</taxon>
        <taxon>Microsporidia</taxon>
        <taxon>Edhazardia</taxon>
    </lineage>
</organism>
<evidence type="ECO:0000256" key="1">
    <source>
        <dbReference type="ARBA" id="ARBA00022705"/>
    </source>
</evidence>
<dbReference type="VEuPathDB" id="MicrosporidiaDB:EDEG_03656"/>
<keyword evidence="6" id="KW-1185">Reference proteome</keyword>
<dbReference type="CDD" id="cd18140">
    <property type="entry name" value="HLD_clamp_RFC"/>
    <property type="match status" value="1"/>
</dbReference>
<dbReference type="OrthoDB" id="2195431at2759"/>
<evidence type="ECO:0000256" key="3">
    <source>
        <dbReference type="ARBA" id="ARBA00022840"/>
    </source>
</evidence>
<sequence length="452" mass="53818">MTADDVLWVEKYRPKNFCDFSFYDNRQLVILKWLNKWNKFSKFLLLCGSPGIGKTSIVYCISNMLNYHIVEYNASENRTIDLLKQIVNLSNSNTLENKKKLILIDEIDNISKDYLFIKEIILKQNIIKCPVVFCCNDFYNTPLRKYKSNLEIVNLFLNDLNIKNILGKVIEKEHLEINEKAINLLIQHSNKDLRHIINNLHVLSLRSRKINEKMILETKILHKNVFKLGEEVFKTNIKYNNRAKHCFNTLSSIYSSGKELLFNIVYENYPKYCKMSSYLPRISTANVLHDILPEEYKFVFLHEYNELCRTFEKIEMSVPNKPSDIKHFLNFYDIDATRIREGLQKKKQKNDLCNFINDKDYELGSYIYQFLLSRHHFKDLETVNHMKQMLPYIDGILDFLPDEILEFINYVKCTNTIQLKFEETREFRYKYHRGVSKSGRIKVGIQDLFKKH</sequence>
<gene>
    <name evidence="5" type="ORF">EDEG_03656</name>
</gene>
<accession>J9DKG9</accession>